<dbReference type="CDD" id="cd07809">
    <property type="entry name" value="ASKHA_NBD_FGGY_BaXK-like"/>
    <property type="match status" value="1"/>
</dbReference>
<dbReference type="PANTHER" id="PTHR43095">
    <property type="entry name" value="SUGAR KINASE"/>
    <property type="match status" value="1"/>
</dbReference>
<dbReference type="GO" id="GO:0005975">
    <property type="term" value="P:carbohydrate metabolic process"/>
    <property type="evidence" value="ECO:0007669"/>
    <property type="project" value="InterPro"/>
</dbReference>
<name>A0A1T4LGS3_9FIRM</name>
<dbReference type="SUPFAM" id="SSF53067">
    <property type="entry name" value="Actin-like ATPase domain"/>
    <property type="match status" value="2"/>
</dbReference>
<dbReference type="Pfam" id="PF02782">
    <property type="entry name" value="FGGY_C"/>
    <property type="match status" value="1"/>
</dbReference>
<organism evidence="6 7">
    <name type="scientific">Eubacterium coprostanoligenes</name>
    <dbReference type="NCBI Taxonomy" id="290054"/>
    <lineage>
        <taxon>Bacteria</taxon>
        <taxon>Bacillati</taxon>
        <taxon>Bacillota</taxon>
        <taxon>Clostridia</taxon>
        <taxon>Eubacteriales</taxon>
        <taxon>Eubacteriaceae</taxon>
        <taxon>Eubacterium</taxon>
    </lineage>
</organism>
<evidence type="ECO:0000313" key="6">
    <source>
        <dbReference type="EMBL" id="SJZ53972.1"/>
    </source>
</evidence>
<evidence type="ECO:0000259" key="4">
    <source>
        <dbReference type="Pfam" id="PF00370"/>
    </source>
</evidence>
<evidence type="ECO:0000256" key="1">
    <source>
        <dbReference type="ARBA" id="ARBA00009156"/>
    </source>
</evidence>
<evidence type="ECO:0000256" key="2">
    <source>
        <dbReference type="ARBA" id="ARBA00022679"/>
    </source>
</evidence>
<feature type="domain" description="Carbohydrate kinase FGGY N-terminal" evidence="4">
    <location>
        <begin position="11"/>
        <end position="235"/>
    </location>
</feature>
<dbReference type="InterPro" id="IPR050406">
    <property type="entry name" value="FGGY_Carb_Kinase"/>
</dbReference>
<dbReference type="InterPro" id="IPR018485">
    <property type="entry name" value="FGGY_C"/>
</dbReference>
<evidence type="ECO:0000256" key="3">
    <source>
        <dbReference type="ARBA" id="ARBA00022777"/>
    </source>
</evidence>
<dbReference type="InterPro" id="IPR018484">
    <property type="entry name" value="FGGY_N"/>
</dbReference>
<proteinExistence type="inferred from homology"/>
<protein>
    <submittedName>
        <fullName evidence="6">Sugar (Pentulose or hexulose) kinase</fullName>
    </submittedName>
</protein>
<dbReference type="Gene3D" id="3.30.420.40">
    <property type="match status" value="2"/>
</dbReference>
<keyword evidence="2" id="KW-0808">Transferase</keyword>
<comment type="similarity">
    <text evidence="1">Belongs to the FGGY kinase family.</text>
</comment>
<gene>
    <name evidence="6" type="ORF">SAMN02745114_00884</name>
</gene>
<dbReference type="AlphaFoldDB" id="A0A1T4LGS3"/>
<dbReference type="GO" id="GO:0016301">
    <property type="term" value="F:kinase activity"/>
    <property type="evidence" value="ECO:0007669"/>
    <property type="project" value="UniProtKB-KW"/>
</dbReference>
<dbReference type="Proteomes" id="UP000190657">
    <property type="component" value="Unassembled WGS sequence"/>
</dbReference>
<accession>A0A1T4LGS3</accession>
<dbReference type="InterPro" id="IPR043129">
    <property type="entry name" value="ATPase_NBD"/>
</dbReference>
<dbReference type="PANTHER" id="PTHR43095:SF5">
    <property type="entry name" value="XYLULOSE KINASE"/>
    <property type="match status" value="1"/>
</dbReference>
<dbReference type="RefSeq" id="WP_078768376.1">
    <property type="nucleotide sequence ID" value="NZ_FUWW01000008.1"/>
</dbReference>
<feature type="domain" description="Carbohydrate kinase FGGY C-terminal" evidence="5">
    <location>
        <begin position="271"/>
        <end position="467"/>
    </location>
</feature>
<keyword evidence="3 6" id="KW-0418">Kinase</keyword>
<evidence type="ECO:0000313" key="7">
    <source>
        <dbReference type="Proteomes" id="UP000190657"/>
    </source>
</evidence>
<evidence type="ECO:0000259" key="5">
    <source>
        <dbReference type="Pfam" id="PF02782"/>
    </source>
</evidence>
<dbReference type="STRING" id="290054.SAMN02745114_00884"/>
<sequence>MDYRLDGTESLGIEFGSTRIKAVLIDKDFNPIASGSYTWENKFENGIWTYAMDEVWQGLQAAYKNLNADCGNKFGAKITKLASLGFSAMMHGYLPLDKDGNQLCEFRTWRNTITGESAKALTELFGFNIPQRWSVAHLYQAILNGEKHTKDIDFLTTLAGYVHYKLSGQKVVGVGEASGMFPIDSTVNDYNSEMAEKFNALPKVKELGIDIVQILPKVLVAGENAGVLTKEGARLIDPSGNLEHGVPMAPPEGDAGTGMTATNSIAVKTGNVSAGTSIFSMVVLENQLSKVYEEIDMVTTPVGKPVAMVHCNNCCTDLDYWVNVFGQFASAIGAQMSKPELYDALYESALYGEPNAGGLVNINYFSGEPVSHTDDGRPLFVRTQNANFNLANFMRSQIYSTMATLKIGMEILEKENVTIDCLMGHGGLFKTPLVGQKLMAGAMNCPVAVMKTAGEGGAWGMAVLAKYVVDGDEPLDEYLNNKVFANSECKTVAPDENDVNGFNEYMKLYKSALKAEVVAYENI</sequence>
<dbReference type="EMBL" id="FUWW01000008">
    <property type="protein sequence ID" value="SJZ53972.1"/>
    <property type="molecule type" value="Genomic_DNA"/>
</dbReference>
<dbReference type="Pfam" id="PF00370">
    <property type="entry name" value="FGGY_N"/>
    <property type="match status" value="1"/>
</dbReference>
<dbReference type="OrthoDB" id="9760563at2"/>
<keyword evidence="7" id="KW-1185">Reference proteome</keyword>
<reference evidence="7" key="1">
    <citation type="submission" date="2017-02" db="EMBL/GenBank/DDBJ databases">
        <authorList>
            <person name="Varghese N."/>
            <person name="Submissions S."/>
        </authorList>
    </citation>
    <scope>NUCLEOTIDE SEQUENCE [LARGE SCALE GENOMIC DNA]</scope>
    <source>
        <strain evidence="7">ATCC 51222</strain>
    </source>
</reference>